<dbReference type="InterPro" id="IPR011767">
    <property type="entry name" value="GLR_AS"/>
</dbReference>
<dbReference type="PROSITE" id="PS50405">
    <property type="entry name" value="GST_CTER"/>
    <property type="match status" value="1"/>
</dbReference>
<dbReference type="Gene3D" id="1.20.1050.10">
    <property type="match status" value="1"/>
</dbReference>
<evidence type="ECO:0000259" key="1">
    <source>
        <dbReference type="PROSITE" id="PS50404"/>
    </source>
</evidence>
<evidence type="ECO:0000313" key="4">
    <source>
        <dbReference type="Proteomes" id="UP001210678"/>
    </source>
</evidence>
<dbReference type="RefSeq" id="WP_272133914.1">
    <property type="nucleotide sequence ID" value="NZ_JAQLOI010000001.1"/>
</dbReference>
<dbReference type="CDD" id="cd03196">
    <property type="entry name" value="GST_C_5"/>
    <property type="match status" value="1"/>
</dbReference>
<dbReference type="Pfam" id="PF13410">
    <property type="entry name" value="GST_C_2"/>
    <property type="match status" value="1"/>
</dbReference>
<dbReference type="PROSITE" id="PS00195">
    <property type="entry name" value="GLUTAREDOXIN_1"/>
    <property type="match status" value="1"/>
</dbReference>
<dbReference type="PANTHER" id="PTHR43968:SF6">
    <property type="entry name" value="GLUTATHIONE S-TRANSFERASE OMEGA"/>
    <property type="match status" value="1"/>
</dbReference>
<dbReference type="InterPro" id="IPR036282">
    <property type="entry name" value="Glutathione-S-Trfase_C_sf"/>
</dbReference>
<accession>A0ABT4YPB6</accession>
<protein>
    <submittedName>
        <fullName evidence="3">Glutathione S-transferase</fullName>
    </submittedName>
</protein>
<dbReference type="EMBL" id="JAQLOI010000001">
    <property type="protein sequence ID" value="MDB1123391.1"/>
    <property type="molecule type" value="Genomic_DNA"/>
</dbReference>
<dbReference type="InterPro" id="IPR050983">
    <property type="entry name" value="GST_Omega/HSP26"/>
</dbReference>
<dbReference type="Proteomes" id="UP001210678">
    <property type="component" value="Unassembled WGS sequence"/>
</dbReference>
<dbReference type="PROSITE" id="PS50404">
    <property type="entry name" value="GST_NTER"/>
    <property type="match status" value="1"/>
</dbReference>
<evidence type="ECO:0000259" key="2">
    <source>
        <dbReference type="PROSITE" id="PS50405"/>
    </source>
</evidence>
<dbReference type="SUPFAM" id="SSF52833">
    <property type="entry name" value="Thioredoxin-like"/>
    <property type="match status" value="1"/>
</dbReference>
<evidence type="ECO:0000313" key="3">
    <source>
        <dbReference type="EMBL" id="MDB1123391.1"/>
    </source>
</evidence>
<sequence>MNHNPYPILYSLRQCPYCIRARIALLLANQTVLIREIETKNKPEEMLAVSRKGTVPILNLPDGTTIDESIDIMIWALTQDDPNDLLLQNHKDALDDMTVLINQTDTQFVNTLNAYKAASRYHDASETENRQQCEGFIGELEHRLAGQRYLMRNEPSLADYAILPFVRQFSRVDRKWYSNAPYPNLQRWLTEHYNNPLYAKTMTKYPKWLNSRKAMLFEP</sequence>
<dbReference type="PANTHER" id="PTHR43968">
    <property type="match status" value="1"/>
</dbReference>
<dbReference type="InterPro" id="IPR010987">
    <property type="entry name" value="Glutathione-S-Trfase_C-like"/>
</dbReference>
<dbReference type="SUPFAM" id="SSF47616">
    <property type="entry name" value="GST C-terminal domain-like"/>
    <property type="match status" value="1"/>
</dbReference>
<dbReference type="SFLD" id="SFLDS00019">
    <property type="entry name" value="Glutathione_Transferase_(cytos"/>
    <property type="match status" value="1"/>
</dbReference>
<gene>
    <name evidence="3" type="ORF">PGX00_06840</name>
</gene>
<reference evidence="3 4" key="1">
    <citation type="submission" date="2023-01" db="EMBL/GenBank/DDBJ databases">
        <title>Vibrio sp. KJ40-1 sp.nov, isolated from marine algae.</title>
        <authorList>
            <person name="Butt M."/>
            <person name="Kim J.M.J."/>
            <person name="Jeon C.O.C."/>
        </authorList>
    </citation>
    <scope>NUCLEOTIDE SEQUENCE [LARGE SCALE GENOMIC DNA]</scope>
    <source>
        <strain evidence="3 4">KJ40-1</strain>
    </source>
</reference>
<dbReference type="InterPro" id="IPR036249">
    <property type="entry name" value="Thioredoxin-like_sf"/>
</dbReference>
<feature type="domain" description="GST N-terminal" evidence="1">
    <location>
        <begin position="5"/>
        <end position="84"/>
    </location>
</feature>
<dbReference type="InterPro" id="IPR040079">
    <property type="entry name" value="Glutathione_S-Trfase"/>
</dbReference>
<dbReference type="Pfam" id="PF13417">
    <property type="entry name" value="GST_N_3"/>
    <property type="match status" value="1"/>
</dbReference>
<name>A0ABT4YPB6_9VIBR</name>
<comment type="caution">
    <text evidence="3">The sequence shown here is derived from an EMBL/GenBank/DDBJ whole genome shotgun (WGS) entry which is preliminary data.</text>
</comment>
<dbReference type="InterPro" id="IPR004045">
    <property type="entry name" value="Glutathione_S-Trfase_N"/>
</dbReference>
<dbReference type="Gene3D" id="3.40.30.10">
    <property type="entry name" value="Glutaredoxin"/>
    <property type="match status" value="1"/>
</dbReference>
<keyword evidence="4" id="KW-1185">Reference proteome</keyword>
<proteinExistence type="predicted"/>
<organism evidence="3 4">
    <name type="scientific">Vibrio algarum</name>
    <dbReference type="NCBI Taxonomy" id="3020714"/>
    <lineage>
        <taxon>Bacteria</taxon>
        <taxon>Pseudomonadati</taxon>
        <taxon>Pseudomonadota</taxon>
        <taxon>Gammaproteobacteria</taxon>
        <taxon>Vibrionales</taxon>
        <taxon>Vibrionaceae</taxon>
        <taxon>Vibrio</taxon>
    </lineage>
</organism>
<feature type="domain" description="GST C-terminal" evidence="2">
    <location>
        <begin position="88"/>
        <end position="217"/>
    </location>
</feature>